<reference evidence="1" key="1">
    <citation type="submission" date="2018-05" db="EMBL/GenBank/DDBJ databases">
        <authorList>
            <person name="Lanie J.A."/>
            <person name="Ng W.-L."/>
            <person name="Kazmierczak K.M."/>
            <person name="Andrzejewski T.M."/>
            <person name="Davidsen T.M."/>
            <person name="Wayne K.J."/>
            <person name="Tettelin H."/>
            <person name="Glass J.I."/>
            <person name="Rusch D."/>
            <person name="Podicherti R."/>
            <person name="Tsui H.-C.T."/>
            <person name="Winkler M.E."/>
        </authorList>
    </citation>
    <scope>NUCLEOTIDE SEQUENCE</scope>
</reference>
<feature type="non-terminal residue" evidence="1">
    <location>
        <position position="1"/>
    </location>
</feature>
<feature type="non-terminal residue" evidence="1">
    <location>
        <position position="22"/>
    </location>
</feature>
<evidence type="ECO:0000313" key="1">
    <source>
        <dbReference type="EMBL" id="SVC34816.1"/>
    </source>
</evidence>
<organism evidence="1">
    <name type="scientific">marine metagenome</name>
    <dbReference type="NCBI Taxonomy" id="408172"/>
    <lineage>
        <taxon>unclassified sequences</taxon>
        <taxon>metagenomes</taxon>
        <taxon>ecological metagenomes</taxon>
    </lineage>
</organism>
<protein>
    <submittedName>
        <fullName evidence="1">Uncharacterized protein</fullName>
    </submittedName>
</protein>
<gene>
    <name evidence="1" type="ORF">METZ01_LOCUS287670</name>
</gene>
<dbReference type="AlphaFoldDB" id="A0A382LDS6"/>
<name>A0A382LDS6_9ZZZZ</name>
<dbReference type="EMBL" id="UINC01086399">
    <property type="protein sequence ID" value="SVC34816.1"/>
    <property type="molecule type" value="Genomic_DNA"/>
</dbReference>
<sequence>VIIYVISGSPLLTFTDLDTHEL</sequence>
<proteinExistence type="predicted"/>
<accession>A0A382LDS6</accession>